<proteinExistence type="predicted"/>
<evidence type="ECO:0000256" key="1">
    <source>
        <dbReference type="SAM" id="SignalP"/>
    </source>
</evidence>
<feature type="non-terminal residue" evidence="2">
    <location>
        <position position="144"/>
    </location>
</feature>
<protein>
    <submittedName>
        <fullName evidence="2">Uncharacterized protein</fullName>
    </submittedName>
</protein>
<reference evidence="2" key="1">
    <citation type="journal article" date="2023" name="G3 (Bethesda)">
        <title>Whole genome assembly and annotation of the endangered Caribbean coral Acropora cervicornis.</title>
        <authorList>
            <person name="Selwyn J.D."/>
            <person name="Vollmer S.V."/>
        </authorList>
    </citation>
    <scope>NUCLEOTIDE SEQUENCE</scope>
    <source>
        <strain evidence="2">K2</strain>
    </source>
</reference>
<feature type="chain" id="PRO_5041908649" evidence="1">
    <location>
        <begin position="37"/>
        <end position="144"/>
    </location>
</feature>
<comment type="caution">
    <text evidence="2">The sequence shown here is derived from an EMBL/GenBank/DDBJ whole genome shotgun (WGS) entry which is preliminary data.</text>
</comment>
<dbReference type="AlphaFoldDB" id="A0AAD9QCH6"/>
<gene>
    <name evidence="2" type="ORF">P5673_019075</name>
</gene>
<feature type="signal peptide" evidence="1">
    <location>
        <begin position="1"/>
        <end position="36"/>
    </location>
</feature>
<dbReference type="Proteomes" id="UP001249851">
    <property type="component" value="Unassembled WGS sequence"/>
</dbReference>
<organism evidence="2 3">
    <name type="scientific">Acropora cervicornis</name>
    <name type="common">Staghorn coral</name>
    <dbReference type="NCBI Taxonomy" id="6130"/>
    <lineage>
        <taxon>Eukaryota</taxon>
        <taxon>Metazoa</taxon>
        <taxon>Cnidaria</taxon>
        <taxon>Anthozoa</taxon>
        <taxon>Hexacorallia</taxon>
        <taxon>Scleractinia</taxon>
        <taxon>Astrocoeniina</taxon>
        <taxon>Acroporidae</taxon>
        <taxon>Acropora</taxon>
    </lineage>
</organism>
<keyword evidence="3" id="KW-1185">Reference proteome</keyword>
<feature type="non-terminal residue" evidence="2">
    <location>
        <position position="1"/>
    </location>
</feature>
<sequence>ILLNAEVIMNCTTAHLTSRVLIKLVLLFALPSQLAATEALGNDMRLQWLQRIKPCHIPLDSLSAPRPSPTVKHISFQKFNTLDLNAFKDDIAQSDLSHDADPEKLGDLYNNTLRLRLDRQITSKKVLFRPSVPRKAERKWRSTR</sequence>
<name>A0AAD9QCH6_ACRCE</name>
<evidence type="ECO:0000313" key="3">
    <source>
        <dbReference type="Proteomes" id="UP001249851"/>
    </source>
</evidence>
<evidence type="ECO:0000313" key="2">
    <source>
        <dbReference type="EMBL" id="KAK2558381.1"/>
    </source>
</evidence>
<keyword evidence="1" id="KW-0732">Signal</keyword>
<reference evidence="2" key="2">
    <citation type="journal article" date="2023" name="Science">
        <title>Genomic signatures of disease resistance in endangered staghorn corals.</title>
        <authorList>
            <person name="Vollmer S.V."/>
            <person name="Selwyn J.D."/>
            <person name="Despard B.A."/>
            <person name="Roesel C.L."/>
        </authorList>
    </citation>
    <scope>NUCLEOTIDE SEQUENCE</scope>
    <source>
        <strain evidence="2">K2</strain>
    </source>
</reference>
<accession>A0AAD9QCH6</accession>
<dbReference type="EMBL" id="JARQWQ010000044">
    <property type="protein sequence ID" value="KAK2558381.1"/>
    <property type="molecule type" value="Genomic_DNA"/>
</dbReference>